<dbReference type="EMBL" id="FNFD01000006">
    <property type="protein sequence ID" value="SDK36014.1"/>
    <property type="molecule type" value="Genomic_DNA"/>
</dbReference>
<accession>A0A1G9BAC6</accession>
<evidence type="ECO:0000313" key="4">
    <source>
        <dbReference type="Proteomes" id="UP000198706"/>
    </source>
</evidence>
<dbReference type="CDD" id="cd03135">
    <property type="entry name" value="GATase1_DJ-1"/>
    <property type="match status" value="1"/>
</dbReference>
<proteinExistence type="predicted"/>
<reference evidence="3 4" key="1">
    <citation type="submission" date="2016-10" db="EMBL/GenBank/DDBJ databases">
        <authorList>
            <person name="de Groot N.N."/>
        </authorList>
    </citation>
    <scope>NUCLEOTIDE SEQUENCE [LARGE SCALE GENOMIC DNA]</scope>
    <source>
        <strain evidence="3 4">JCM 21544</strain>
    </source>
</reference>
<keyword evidence="4" id="KW-1185">Reference proteome</keyword>
<dbReference type="STRING" id="137658.SAMN05216186_106186"/>
<dbReference type="FunFam" id="3.40.50.880:FF:000015">
    <property type="entry name" value="Protein DJ-1 homolog C"/>
    <property type="match status" value="1"/>
</dbReference>
<dbReference type="InterPro" id="IPR029062">
    <property type="entry name" value="Class_I_gatase-like"/>
</dbReference>
<dbReference type="GO" id="GO:0005737">
    <property type="term" value="C:cytoplasm"/>
    <property type="evidence" value="ECO:0007669"/>
    <property type="project" value="TreeGrafter"/>
</dbReference>
<dbReference type="Gene3D" id="3.40.50.880">
    <property type="match status" value="1"/>
</dbReference>
<evidence type="ECO:0000313" key="3">
    <source>
        <dbReference type="EMBL" id="SDK36014.1"/>
    </source>
</evidence>
<evidence type="ECO:0000256" key="1">
    <source>
        <dbReference type="ARBA" id="ARBA00022737"/>
    </source>
</evidence>
<evidence type="ECO:0000259" key="2">
    <source>
        <dbReference type="Pfam" id="PF01965"/>
    </source>
</evidence>
<dbReference type="PANTHER" id="PTHR48094">
    <property type="entry name" value="PROTEIN/NUCLEIC ACID DEGLYCASE DJ-1-RELATED"/>
    <property type="match status" value="1"/>
</dbReference>
<dbReference type="RefSeq" id="WP_084335500.1">
    <property type="nucleotide sequence ID" value="NZ_FNFD01000006.1"/>
</dbReference>
<dbReference type="SUPFAM" id="SSF52317">
    <property type="entry name" value="Class I glutamine amidotransferase-like"/>
    <property type="match status" value="1"/>
</dbReference>
<dbReference type="Pfam" id="PF01965">
    <property type="entry name" value="DJ-1_PfpI"/>
    <property type="match status" value="1"/>
</dbReference>
<dbReference type="GO" id="GO:1903189">
    <property type="term" value="P:glyoxal metabolic process"/>
    <property type="evidence" value="ECO:0007669"/>
    <property type="project" value="TreeGrafter"/>
</dbReference>
<dbReference type="Proteomes" id="UP000198706">
    <property type="component" value="Unassembled WGS sequence"/>
</dbReference>
<dbReference type="InterPro" id="IPR002818">
    <property type="entry name" value="DJ-1/PfpI"/>
</dbReference>
<dbReference type="PANTHER" id="PTHR48094:SF12">
    <property type="entry name" value="PARKINSON DISEASE PROTEIN 7 HOMOLOG"/>
    <property type="match status" value="1"/>
</dbReference>
<gene>
    <name evidence="3" type="ORF">SAMN05216186_106186</name>
</gene>
<dbReference type="InterPro" id="IPR050325">
    <property type="entry name" value="Prot/Nucl_acid_deglycase"/>
</dbReference>
<feature type="domain" description="DJ-1/PfpI" evidence="2">
    <location>
        <begin position="4"/>
        <end position="166"/>
    </location>
</feature>
<protein>
    <submittedName>
        <fullName evidence="3">4-methyl-5(B-hydroxyethyl)-thiazole monophosphate biosynthesis</fullName>
    </submittedName>
</protein>
<dbReference type="InterPro" id="IPR006287">
    <property type="entry name" value="DJ-1"/>
</dbReference>
<keyword evidence="1" id="KW-0677">Repeat</keyword>
<dbReference type="AlphaFoldDB" id="A0A1G9BAC6"/>
<name>A0A1G9BAC6_9PSED</name>
<sequence length="183" mass="19341">MTARALLAVADGVEDIETVTILDVLRRAEIEVLVASIEDRRMITCARGTRLTADAMLLDVLAQDFDLIVLPGGGTGAERLGGHQPLAERVRQQAAAGKDYAALCAAPVLALQTYGVLKGRRMTCYPSFSDRLSGCVFVDEPVVVDGNCITSQGPATAMAFALALVERLAGKAKRNEVAKGLLA</sequence>
<organism evidence="3 4">
    <name type="scientific">Pseudomonas indica</name>
    <dbReference type="NCBI Taxonomy" id="137658"/>
    <lineage>
        <taxon>Bacteria</taxon>
        <taxon>Pseudomonadati</taxon>
        <taxon>Pseudomonadota</taxon>
        <taxon>Gammaproteobacteria</taxon>
        <taxon>Pseudomonadales</taxon>
        <taxon>Pseudomonadaceae</taxon>
        <taxon>Pseudomonas</taxon>
    </lineage>
</organism>
<dbReference type="NCBIfam" id="TIGR01383">
    <property type="entry name" value="not_thiJ"/>
    <property type="match status" value="1"/>
</dbReference>